<accession>A0ABQ9DMC2</accession>
<comment type="caution">
    <text evidence="2">The sequence shown here is derived from an EMBL/GenBank/DDBJ whole genome shotgun (WGS) entry which is preliminary data.</text>
</comment>
<organism evidence="2 3">
    <name type="scientific">Willisornis vidua</name>
    <name type="common">Xingu scale-backed antbird</name>
    <dbReference type="NCBI Taxonomy" id="1566151"/>
    <lineage>
        <taxon>Eukaryota</taxon>
        <taxon>Metazoa</taxon>
        <taxon>Chordata</taxon>
        <taxon>Craniata</taxon>
        <taxon>Vertebrata</taxon>
        <taxon>Euteleostomi</taxon>
        <taxon>Archelosauria</taxon>
        <taxon>Archosauria</taxon>
        <taxon>Dinosauria</taxon>
        <taxon>Saurischia</taxon>
        <taxon>Theropoda</taxon>
        <taxon>Coelurosauria</taxon>
        <taxon>Aves</taxon>
        <taxon>Neognathae</taxon>
        <taxon>Neoaves</taxon>
        <taxon>Telluraves</taxon>
        <taxon>Australaves</taxon>
        <taxon>Passeriformes</taxon>
        <taxon>Thamnophilidae</taxon>
        <taxon>Willisornis</taxon>
    </lineage>
</organism>
<dbReference type="Proteomes" id="UP001145742">
    <property type="component" value="Unassembled WGS sequence"/>
</dbReference>
<reference evidence="2" key="1">
    <citation type="submission" date="2019-10" db="EMBL/GenBank/DDBJ databases">
        <authorList>
            <person name="Soares A.E.R."/>
            <person name="Aleixo A."/>
            <person name="Schneider P."/>
            <person name="Miyaki C.Y."/>
            <person name="Schneider M.P."/>
            <person name="Mello C."/>
            <person name="Vasconcelos A.T.R."/>
        </authorList>
    </citation>
    <scope>NUCLEOTIDE SEQUENCE</scope>
    <source>
        <tissue evidence="2">Muscle</tissue>
    </source>
</reference>
<proteinExistence type="predicted"/>
<gene>
    <name evidence="2" type="ORF">WISP_38203</name>
</gene>
<feature type="compositionally biased region" description="Pro residues" evidence="1">
    <location>
        <begin position="175"/>
        <end position="185"/>
    </location>
</feature>
<evidence type="ECO:0000256" key="1">
    <source>
        <dbReference type="SAM" id="MobiDB-lite"/>
    </source>
</evidence>
<keyword evidence="3" id="KW-1185">Reference proteome</keyword>
<feature type="region of interest" description="Disordered" evidence="1">
    <location>
        <begin position="165"/>
        <end position="185"/>
    </location>
</feature>
<dbReference type="EMBL" id="WHWB01033036">
    <property type="protein sequence ID" value="KAJ7422392.1"/>
    <property type="molecule type" value="Genomic_DNA"/>
</dbReference>
<evidence type="ECO:0000313" key="2">
    <source>
        <dbReference type="EMBL" id="KAJ7422392.1"/>
    </source>
</evidence>
<sequence length="185" mass="20185">MEQGQYTSKPDVSLSSTSKVPSQCICSLVSIHLNKLPPWLLLVLSHICPVTSLHDVPLDLYASMQLPGVEIQTQAVDLEVAISIKPAKNTVEAQTQADANTAPVLSVETQTQTVDLEAAISTKPTKATVEAQTQADVDTVPIRSVRTQTQVTNRRITIAPIKKKTARMKETTKPIKPPPQLEREE</sequence>
<evidence type="ECO:0000313" key="3">
    <source>
        <dbReference type="Proteomes" id="UP001145742"/>
    </source>
</evidence>
<name>A0ABQ9DMC2_9PASS</name>
<protein>
    <submittedName>
        <fullName evidence="2">Uncharacterized protein</fullName>
    </submittedName>
</protein>